<evidence type="ECO:0000259" key="1">
    <source>
        <dbReference type="Pfam" id="PF04865"/>
    </source>
</evidence>
<dbReference type="RefSeq" id="WP_068582821.1">
    <property type="nucleotide sequence ID" value="NZ_FTNK01000003.1"/>
</dbReference>
<accession>A0ABY1JSA0</accession>
<comment type="caution">
    <text evidence="2">The sequence shown here is derived from an EMBL/GenBank/DDBJ whole genome shotgun (WGS) entry which is preliminary data.</text>
</comment>
<feature type="domain" description="Baseplate protein J-like barrel" evidence="1">
    <location>
        <begin position="94"/>
        <end position="175"/>
    </location>
</feature>
<dbReference type="InterPro" id="IPR006949">
    <property type="entry name" value="Barrel_Baseplate_J-like"/>
</dbReference>
<dbReference type="PANTHER" id="PTHR37829:SF3">
    <property type="entry name" value="PROTEIN JAYE-RELATED"/>
    <property type="match status" value="1"/>
</dbReference>
<proteinExistence type="predicted"/>
<keyword evidence="3" id="KW-1185">Reference proteome</keyword>
<dbReference type="Proteomes" id="UP000186666">
    <property type="component" value="Unassembled WGS sequence"/>
</dbReference>
<evidence type="ECO:0000313" key="2">
    <source>
        <dbReference type="EMBL" id="SIQ68284.1"/>
    </source>
</evidence>
<gene>
    <name evidence="2" type="ORF">SAMN05421578_103348</name>
</gene>
<reference evidence="2 3" key="1">
    <citation type="submission" date="2017-01" db="EMBL/GenBank/DDBJ databases">
        <authorList>
            <person name="Varghese N."/>
            <person name="Submissions S."/>
        </authorList>
    </citation>
    <scope>NUCLEOTIDE SEQUENCE [LARGE SCALE GENOMIC DNA]</scope>
    <source>
        <strain evidence="2 3">ATCC 23464</strain>
    </source>
</reference>
<name>A0ABY1JSA0_9BACL</name>
<dbReference type="EMBL" id="FTNK01000003">
    <property type="protein sequence ID" value="SIQ68284.1"/>
    <property type="molecule type" value="Genomic_DNA"/>
</dbReference>
<dbReference type="PANTHER" id="PTHR37829">
    <property type="entry name" value="PHAGE-LIKE ELEMENT PBSX PROTEIN XKDT"/>
    <property type="match status" value="1"/>
</dbReference>
<dbReference type="InterPro" id="IPR052399">
    <property type="entry name" value="Phage_Baseplate_Assmbl_Protein"/>
</dbReference>
<protein>
    <submittedName>
        <fullName evidence="2">Uncharacterized phage protein gp47/JayE</fullName>
    </submittedName>
</protein>
<organism evidence="2 3">
    <name type="scientific">Paenibacillus macquariensis</name>
    <dbReference type="NCBI Taxonomy" id="948756"/>
    <lineage>
        <taxon>Bacteria</taxon>
        <taxon>Bacillati</taxon>
        <taxon>Bacillota</taxon>
        <taxon>Bacilli</taxon>
        <taxon>Bacillales</taxon>
        <taxon>Paenibacillaceae</taxon>
        <taxon>Paenibacillus</taxon>
    </lineage>
</organism>
<evidence type="ECO:0000313" key="3">
    <source>
        <dbReference type="Proteomes" id="UP000186666"/>
    </source>
</evidence>
<dbReference type="Pfam" id="PF04865">
    <property type="entry name" value="Baseplate_J"/>
    <property type="match status" value="1"/>
</dbReference>
<sequence>MLDKTGFKRKRFDDLFGEMEDKSKETFGDKINTSERSPLGIILRIFAWFLSNLWGTAEDVYNSSYINSAEGNSLDRLGPHVGITRVLDQYSVGTILLTGTPGASILEGFQVVTETQIYFETLEDAIFDSMGKVSVPIEAIESGQSSNVASGAISVIVNPNPDVTGVTNLQPTTSGREKMTDAEFRDLFTQSVAGGGAATIDAIIGALLSVDSVRSATVIQNFSSITDASGRPPHSYQAYVLGGRDEDVAQAIFSTGAGGIESYGDIVKSVKDIGGFDHEVKFSRAEEVALKVSVDITKNEQYPANGDDLIRSAIVLYIGGEDGGSYYNGLSMGSPVVYKKIIGAVSKIDGIEDFTLKIGKNNILVEGNITLERYQVAQTRTVDIEVNSHV</sequence>